<accession>A0A0F9LMX1</accession>
<proteinExistence type="predicted"/>
<evidence type="ECO:0000256" key="1">
    <source>
        <dbReference type="SAM" id="MobiDB-lite"/>
    </source>
</evidence>
<evidence type="ECO:0000313" key="2">
    <source>
        <dbReference type="EMBL" id="KKM96384.1"/>
    </source>
</evidence>
<sequence>MSEEFDIMWYGSGGTPGSKGLMTKEAAEVYARTLEATDRVIGWKAGTCQSVFQFWALGNGEAMELPHNEEPPTGRRAAIKWQKARRPK</sequence>
<dbReference type="EMBL" id="LAZR01005888">
    <property type="protein sequence ID" value="KKM96384.1"/>
    <property type="molecule type" value="Genomic_DNA"/>
</dbReference>
<reference evidence="2" key="1">
    <citation type="journal article" date="2015" name="Nature">
        <title>Complex archaea that bridge the gap between prokaryotes and eukaryotes.</title>
        <authorList>
            <person name="Spang A."/>
            <person name="Saw J.H."/>
            <person name="Jorgensen S.L."/>
            <person name="Zaremba-Niedzwiedzka K."/>
            <person name="Martijn J."/>
            <person name="Lind A.E."/>
            <person name="van Eijk R."/>
            <person name="Schleper C."/>
            <person name="Guy L."/>
            <person name="Ettema T.J."/>
        </authorList>
    </citation>
    <scope>NUCLEOTIDE SEQUENCE</scope>
</reference>
<comment type="caution">
    <text evidence="2">The sequence shown here is derived from an EMBL/GenBank/DDBJ whole genome shotgun (WGS) entry which is preliminary data.</text>
</comment>
<name>A0A0F9LMX1_9ZZZZ</name>
<dbReference type="AlphaFoldDB" id="A0A0F9LMX1"/>
<gene>
    <name evidence="2" type="ORF">LCGC14_1178520</name>
</gene>
<protein>
    <submittedName>
        <fullName evidence="2">Uncharacterized protein</fullName>
    </submittedName>
</protein>
<feature type="region of interest" description="Disordered" evidence="1">
    <location>
        <begin position="65"/>
        <end position="88"/>
    </location>
</feature>
<organism evidence="2">
    <name type="scientific">marine sediment metagenome</name>
    <dbReference type="NCBI Taxonomy" id="412755"/>
    <lineage>
        <taxon>unclassified sequences</taxon>
        <taxon>metagenomes</taxon>
        <taxon>ecological metagenomes</taxon>
    </lineage>
</organism>